<dbReference type="Gene3D" id="3.30.450.20">
    <property type="entry name" value="PAS domain"/>
    <property type="match status" value="2"/>
</dbReference>
<dbReference type="SUPFAM" id="SSF158472">
    <property type="entry name" value="HAMP domain-like"/>
    <property type="match status" value="1"/>
</dbReference>
<evidence type="ECO:0000256" key="3">
    <source>
        <dbReference type="SAM" id="Phobius"/>
    </source>
</evidence>
<dbReference type="PANTHER" id="PTHR45138">
    <property type="entry name" value="REGULATORY COMPONENTS OF SENSORY TRANSDUCTION SYSTEM"/>
    <property type="match status" value="1"/>
</dbReference>
<dbReference type="InterPro" id="IPR050469">
    <property type="entry name" value="Diguanylate_Cyclase"/>
</dbReference>
<dbReference type="CDD" id="cd01949">
    <property type="entry name" value="GGDEF"/>
    <property type="match status" value="1"/>
</dbReference>
<dbReference type="CDD" id="cd12914">
    <property type="entry name" value="PDC1_DGC_like"/>
    <property type="match status" value="1"/>
</dbReference>
<dbReference type="Pfam" id="PF00672">
    <property type="entry name" value="HAMP"/>
    <property type="match status" value="1"/>
</dbReference>
<keyword evidence="3" id="KW-0472">Membrane</keyword>
<name>A0A9X4XLU1_9BRAD</name>
<dbReference type="InterPro" id="IPR043128">
    <property type="entry name" value="Rev_trsase/Diguanyl_cyclase"/>
</dbReference>
<comment type="catalytic activity">
    <reaction evidence="2">
        <text>2 GTP = 3',3'-c-di-GMP + 2 diphosphate</text>
        <dbReference type="Rhea" id="RHEA:24898"/>
        <dbReference type="ChEBI" id="CHEBI:33019"/>
        <dbReference type="ChEBI" id="CHEBI:37565"/>
        <dbReference type="ChEBI" id="CHEBI:58805"/>
        <dbReference type="EC" id="2.7.7.65"/>
    </reaction>
</comment>
<comment type="caution">
    <text evidence="6">The sequence shown here is derived from an EMBL/GenBank/DDBJ whole genome shotgun (WGS) entry which is preliminary data.</text>
</comment>
<dbReference type="InterPro" id="IPR029787">
    <property type="entry name" value="Nucleotide_cyclase"/>
</dbReference>
<evidence type="ECO:0000256" key="1">
    <source>
        <dbReference type="ARBA" id="ARBA00012528"/>
    </source>
</evidence>
<dbReference type="SMART" id="SM00304">
    <property type="entry name" value="HAMP"/>
    <property type="match status" value="1"/>
</dbReference>
<dbReference type="PROSITE" id="PS50887">
    <property type="entry name" value="GGDEF"/>
    <property type="match status" value="1"/>
</dbReference>
<evidence type="ECO:0000313" key="7">
    <source>
        <dbReference type="Proteomes" id="UP000438991"/>
    </source>
</evidence>
<dbReference type="SUPFAM" id="SSF55073">
    <property type="entry name" value="Nucleotide cyclase"/>
    <property type="match status" value="1"/>
</dbReference>
<dbReference type="Proteomes" id="UP000438991">
    <property type="component" value="Unassembled WGS sequence"/>
</dbReference>
<feature type="transmembrane region" description="Helical" evidence="3">
    <location>
        <begin position="292"/>
        <end position="312"/>
    </location>
</feature>
<dbReference type="Gene3D" id="6.10.340.10">
    <property type="match status" value="1"/>
</dbReference>
<dbReference type="SMART" id="SM00267">
    <property type="entry name" value="GGDEF"/>
    <property type="match status" value="1"/>
</dbReference>
<gene>
    <name evidence="6" type="ORF">GJ689_06875</name>
</gene>
<dbReference type="EMBL" id="WNKV01000004">
    <property type="protein sequence ID" value="MTW15929.1"/>
    <property type="molecule type" value="Genomic_DNA"/>
</dbReference>
<dbReference type="FunFam" id="3.30.70.270:FF:000001">
    <property type="entry name" value="Diguanylate cyclase domain protein"/>
    <property type="match status" value="1"/>
</dbReference>
<dbReference type="CDD" id="cd12915">
    <property type="entry name" value="PDC2_DGC_like"/>
    <property type="match status" value="1"/>
</dbReference>
<feature type="domain" description="HAMP" evidence="4">
    <location>
        <begin position="315"/>
        <end position="368"/>
    </location>
</feature>
<reference evidence="6 7" key="1">
    <citation type="submission" date="2019-11" db="EMBL/GenBank/DDBJ databases">
        <title>Whole-genome sequence of Rhodoplanes serenus DSM 18633, type strain.</title>
        <authorList>
            <person name="Kyndt J.A."/>
            <person name="Meyer T.E."/>
        </authorList>
    </citation>
    <scope>NUCLEOTIDE SEQUENCE [LARGE SCALE GENOMIC DNA]</scope>
    <source>
        <strain evidence="6 7">DSM 18633</strain>
    </source>
</reference>
<evidence type="ECO:0000259" key="5">
    <source>
        <dbReference type="PROSITE" id="PS50887"/>
    </source>
</evidence>
<dbReference type="InterPro" id="IPR000160">
    <property type="entry name" value="GGDEF_dom"/>
</dbReference>
<dbReference type="RefSeq" id="WP_155479032.1">
    <property type="nucleotide sequence ID" value="NZ_WNKV01000004.1"/>
</dbReference>
<proteinExistence type="predicted"/>
<dbReference type="GO" id="GO:0043709">
    <property type="term" value="P:cell adhesion involved in single-species biofilm formation"/>
    <property type="evidence" value="ECO:0007669"/>
    <property type="project" value="TreeGrafter"/>
</dbReference>
<dbReference type="GO" id="GO:0007165">
    <property type="term" value="P:signal transduction"/>
    <property type="evidence" value="ECO:0007669"/>
    <property type="project" value="InterPro"/>
</dbReference>
<dbReference type="GO" id="GO:0005886">
    <property type="term" value="C:plasma membrane"/>
    <property type="evidence" value="ECO:0007669"/>
    <property type="project" value="TreeGrafter"/>
</dbReference>
<organism evidence="6 7">
    <name type="scientific">Rhodoplanes serenus</name>
    <dbReference type="NCBI Taxonomy" id="200615"/>
    <lineage>
        <taxon>Bacteria</taxon>
        <taxon>Pseudomonadati</taxon>
        <taxon>Pseudomonadota</taxon>
        <taxon>Alphaproteobacteria</taxon>
        <taxon>Hyphomicrobiales</taxon>
        <taxon>Nitrobacteraceae</taxon>
        <taxon>Rhodoplanes</taxon>
    </lineage>
</organism>
<dbReference type="GO" id="GO:1902201">
    <property type="term" value="P:negative regulation of bacterial-type flagellum-dependent cell motility"/>
    <property type="evidence" value="ECO:0007669"/>
    <property type="project" value="TreeGrafter"/>
</dbReference>
<dbReference type="GO" id="GO:0052621">
    <property type="term" value="F:diguanylate cyclase activity"/>
    <property type="evidence" value="ECO:0007669"/>
    <property type="project" value="UniProtKB-EC"/>
</dbReference>
<feature type="domain" description="GGDEF" evidence="5">
    <location>
        <begin position="411"/>
        <end position="547"/>
    </location>
</feature>
<keyword evidence="3" id="KW-1133">Transmembrane helix</keyword>
<dbReference type="AlphaFoldDB" id="A0A9X4XLU1"/>
<dbReference type="EC" id="2.7.7.65" evidence="1"/>
<dbReference type="PANTHER" id="PTHR45138:SF9">
    <property type="entry name" value="DIGUANYLATE CYCLASE DGCM-RELATED"/>
    <property type="match status" value="1"/>
</dbReference>
<evidence type="ECO:0000259" key="4">
    <source>
        <dbReference type="PROSITE" id="PS50885"/>
    </source>
</evidence>
<evidence type="ECO:0000313" key="6">
    <source>
        <dbReference type="EMBL" id="MTW15929.1"/>
    </source>
</evidence>
<protein>
    <recommendedName>
        <fullName evidence="1">diguanylate cyclase</fullName>
        <ecNumber evidence="1">2.7.7.65</ecNumber>
    </recommendedName>
</protein>
<dbReference type="Gene3D" id="3.30.70.270">
    <property type="match status" value="1"/>
</dbReference>
<dbReference type="InterPro" id="IPR003660">
    <property type="entry name" value="HAMP_dom"/>
</dbReference>
<dbReference type="Pfam" id="PF00990">
    <property type="entry name" value="GGDEF"/>
    <property type="match status" value="1"/>
</dbReference>
<dbReference type="NCBIfam" id="TIGR00254">
    <property type="entry name" value="GGDEF"/>
    <property type="match status" value="1"/>
</dbReference>
<accession>A0A9X4XLU1</accession>
<sequence>MPNTQPRSSSTRRRFTPRLSIRARLMLLALLAVVPLVVDRVHLTERTRVERVQTAYAEVVGLARRARDAQVETLDATRALLQVVARAYTAAAAPASDCTAFLRGFISDAPWISSLSVVGADGRIACSTRRPAVGLDLSDRDYIRDVQRTREYVLSDYLLERSYEKSTVLMAFPIIRPDSPETAVLLAPIDLHWLARIGEGVESRPGTAAYLIDAKGTVLAGLQNHERLVGKRYGGHPLVAAVQTEPNGSATLAGFDGVRRIFGFAQLPGTDVRIVVGFEEREVLGRIERDAWIAYLHVAFFAALTMMAAWLVGEHLIVEPIRALARTATRIGQGDLEVRAEPESWAPEFAPLATALADMAGRLAARERELRAANRHLEELASIDPLSGLANRRSFDARLASEWQRAVALRHGIGLLMIDVDHFKLFNDGYGHVEGDACLRQIGQVLAAVADGPSEFAARWGGEEFVLLLPGADAARARETAERLRLAVMALRIRHDGAPAGFITVSIGAARLEPAAGSRPDEMVEAADAALYAAKRRGRNTVVVDEPAPLARAG</sequence>
<keyword evidence="3" id="KW-0812">Transmembrane</keyword>
<dbReference type="PROSITE" id="PS50885">
    <property type="entry name" value="HAMP"/>
    <property type="match status" value="1"/>
</dbReference>
<dbReference type="CDD" id="cd06225">
    <property type="entry name" value="HAMP"/>
    <property type="match status" value="1"/>
</dbReference>
<evidence type="ECO:0000256" key="2">
    <source>
        <dbReference type="ARBA" id="ARBA00034247"/>
    </source>
</evidence>